<keyword evidence="2" id="KW-0732">Signal</keyword>
<dbReference type="CDD" id="cd00118">
    <property type="entry name" value="LysM"/>
    <property type="match status" value="1"/>
</dbReference>
<dbReference type="CDD" id="cd12797">
    <property type="entry name" value="M23_peptidase"/>
    <property type="match status" value="1"/>
</dbReference>
<dbReference type="RefSeq" id="WP_193001738.1">
    <property type="nucleotide sequence ID" value="NZ_CP040449.1"/>
</dbReference>
<protein>
    <submittedName>
        <fullName evidence="4">LysM peptidoglycan-binding domain-containing protein</fullName>
    </submittedName>
</protein>
<dbReference type="AlphaFoldDB" id="A0A5J6WZC7"/>
<dbReference type="InterPro" id="IPR011055">
    <property type="entry name" value="Dup_hybrid_motif"/>
</dbReference>
<dbReference type="InterPro" id="IPR018392">
    <property type="entry name" value="LysM"/>
</dbReference>
<feature type="chain" id="PRO_5023830638" evidence="2">
    <location>
        <begin position="26"/>
        <end position="295"/>
    </location>
</feature>
<dbReference type="PROSITE" id="PS51782">
    <property type="entry name" value="LYSM"/>
    <property type="match status" value="1"/>
</dbReference>
<dbReference type="Pfam" id="PF01551">
    <property type="entry name" value="Peptidase_M23"/>
    <property type="match status" value="1"/>
</dbReference>
<feature type="domain" description="LysM" evidence="3">
    <location>
        <begin position="54"/>
        <end position="98"/>
    </location>
</feature>
<dbReference type="Gene3D" id="2.70.70.10">
    <property type="entry name" value="Glucose Permease (Domain IIA)"/>
    <property type="match status" value="1"/>
</dbReference>
<sequence>MSLYPWRKYGVVVLSGLLFACSASKTPAPVASVDGNDRVASGGIPVRSKTLSGSTYTVQKGDTLYSIAFSAGSNVPALASLNGIEAPYNIYPGQKLRLHVFDSQSSGAASGGAVMVGEPIARPTTSTTTAVASTSTPSAGQTTQWVEKKTIAPTPAKEYSDKTAQNNNTSVMSGDWRWPAEGKIVEGFSTAEQGNKGVDISGKKGQPIYAARDGKVVYAGSALRGYGKLIILKHDEDYLSAYAHNDQLRVTEGQSVKKGMVIADMGSTDAPDVRLHFEVRYKGKSVNPMSYLPKR</sequence>
<dbReference type="PROSITE" id="PS51257">
    <property type="entry name" value="PROKAR_LIPOPROTEIN"/>
    <property type="match status" value="1"/>
</dbReference>
<dbReference type="Proteomes" id="UP000594034">
    <property type="component" value="Chromosome"/>
</dbReference>
<gene>
    <name evidence="4" type="ORF">FE240_13815</name>
</gene>
<dbReference type="Pfam" id="PF01476">
    <property type="entry name" value="LysM"/>
    <property type="match status" value="1"/>
</dbReference>
<dbReference type="Gene3D" id="3.10.350.10">
    <property type="entry name" value="LysM domain"/>
    <property type="match status" value="1"/>
</dbReference>
<accession>A0A5J6WZC7</accession>
<dbReference type="InterPro" id="IPR050570">
    <property type="entry name" value="Cell_wall_metabolism_enzyme"/>
</dbReference>
<dbReference type="GO" id="GO:0032153">
    <property type="term" value="C:cell division site"/>
    <property type="evidence" value="ECO:0007669"/>
    <property type="project" value="TreeGrafter"/>
</dbReference>
<comment type="similarity">
    <text evidence="1">Belongs to the E.coli NlpD/Haemophilus LppB family.</text>
</comment>
<organism evidence="4 5">
    <name type="scientific">Aeromonas simiae</name>
    <dbReference type="NCBI Taxonomy" id="218936"/>
    <lineage>
        <taxon>Bacteria</taxon>
        <taxon>Pseudomonadati</taxon>
        <taxon>Pseudomonadota</taxon>
        <taxon>Gammaproteobacteria</taxon>
        <taxon>Aeromonadales</taxon>
        <taxon>Aeromonadaceae</taxon>
        <taxon>Aeromonas</taxon>
    </lineage>
</organism>
<dbReference type="PANTHER" id="PTHR21666:SF263">
    <property type="entry name" value="MUREIN HYDROLASE ACTIVATOR NLPD"/>
    <property type="match status" value="1"/>
</dbReference>
<evidence type="ECO:0000259" key="3">
    <source>
        <dbReference type="PROSITE" id="PS51782"/>
    </source>
</evidence>
<dbReference type="KEGG" id="asim:FE240_13815"/>
<reference evidence="4 5" key="1">
    <citation type="submission" date="2019-05" db="EMBL/GenBank/DDBJ databases">
        <title>OXA-830, a novel chromosomally encoded expanded-spectrum class D beta-lactamase in Aeromonas simiae.</title>
        <authorList>
            <person name="Zhou W."/>
            <person name="Chen Q."/>
        </authorList>
    </citation>
    <scope>NUCLEOTIDE SEQUENCE [LARGE SCALE GENOMIC DNA]</scope>
    <source>
        <strain evidence="4 5">A6</strain>
    </source>
</reference>
<name>A0A5J6WZC7_9GAMM</name>
<evidence type="ECO:0000256" key="2">
    <source>
        <dbReference type="SAM" id="SignalP"/>
    </source>
</evidence>
<dbReference type="SUPFAM" id="SSF51261">
    <property type="entry name" value="Duplicated hybrid motif"/>
    <property type="match status" value="1"/>
</dbReference>
<evidence type="ECO:0000256" key="1">
    <source>
        <dbReference type="ARBA" id="ARBA00038420"/>
    </source>
</evidence>
<dbReference type="GO" id="GO:0009279">
    <property type="term" value="C:cell outer membrane"/>
    <property type="evidence" value="ECO:0007669"/>
    <property type="project" value="TreeGrafter"/>
</dbReference>
<feature type="signal peptide" evidence="2">
    <location>
        <begin position="1"/>
        <end position="25"/>
    </location>
</feature>
<keyword evidence="5" id="KW-1185">Reference proteome</keyword>
<proteinExistence type="inferred from homology"/>
<dbReference type="GO" id="GO:0004222">
    <property type="term" value="F:metalloendopeptidase activity"/>
    <property type="evidence" value="ECO:0007669"/>
    <property type="project" value="TreeGrafter"/>
</dbReference>
<dbReference type="PANTHER" id="PTHR21666">
    <property type="entry name" value="PEPTIDASE-RELATED"/>
    <property type="match status" value="1"/>
</dbReference>
<evidence type="ECO:0000313" key="5">
    <source>
        <dbReference type="Proteomes" id="UP000594034"/>
    </source>
</evidence>
<dbReference type="InterPro" id="IPR016047">
    <property type="entry name" value="M23ase_b-sheet_dom"/>
</dbReference>
<dbReference type="SMART" id="SM00257">
    <property type="entry name" value="LysM"/>
    <property type="match status" value="1"/>
</dbReference>
<dbReference type="EMBL" id="CP040449">
    <property type="protein sequence ID" value="QFI55674.1"/>
    <property type="molecule type" value="Genomic_DNA"/>
</dbReference>
<evidence type="ECO:0000313" key="4">
    <source>
        <dbReference type="EMBL" id="QFI55674.1"/>
    </source>
</evidence>
<dbReference type="InterPro" id="IPR036779">
    <property type="entry name" value="LysM_dom_sf"/>
</dbReference>